<dbReference type="CDD" id="cd06530">
    <property type="entry name" value="S26_SPase_I"/>
    <property type="match status" value="1"/>
</dbReference>
<protein>
    <recommendedName>
        <fullName evidence="4 12">Signal peptidase I</fullName>
        <ecNumber evidence="4 12">3.4.21.89</ecNumber>
    </recommendedName>
</protein>
<evidence type="ECO:0000256" key="12">
    <source>
        <dbReference type="RuleBase" id="RU003993"/>
    </source>
</evidence>
<dbReference type="GO" id="GO:0009003">
    <property type="term" value="F:signal peptidase activity"/>
    <property type="evidence" value="ECO:0007669"/>
    <property type="project" value="UniProtKB-EC"/>
</dbReference>
<dbReference type="PANTHER" id="PTHR43390:SF1">
    <property type="entry name" value="CHLOROPLAST PROCESSING PEPTIDASE"/>
    <property type="match status" value="1"/>
</dbReference>
<dbReference type="EMBL" id="WJNG01000014">
    <property type="protein sequence ID" value="MRH44171.1"/>
    <property type="molecule type" value="Genomic_DNA"/>
</dbReference>
<evidence type="ECO:0000256" key="5">
    <source>
        <dbReference type="ARBA" id="ARBA00022475"/>
    </source>
</evidence>
<evidence type="ECO:0000256" key="3">
    <source>
        <dbReference type="ARBA" id="ARBA00009370"/>
    </source>
</evidence>
<reference evidence="15" key="1">
    <citation type="submission" date="2019-11" db="EMBL/GenBank/DDBJ databases">
        <authorList>
            <person name="Li J."/>
        </authorList>
    </citation>
    <scope>NUCLEOTIDE SEQUENCE</scope>
    <source>
        <strain evidence="15">B6B</strain>
    </source>
</reference>
<dbReference type="InterPro" id="IPR036286">
    <property type="entry name" value="LexA/Signal_pep-like_sf"/>
</dbReference>
<dbReference type="SUPFAM" id="SSF51306">
    <property type="entry name" value="LexA/Signal peptidase"/>
    <property type="match status" value="1"/>
</dbReference>
<evidence type="ECO:0000313" key="16">
    <source>
        <dbReference type="Proteomes" id="UP000799092"/>
    </source>
</evidence>
<comment type="similarity">
    <text evidence="3 13">Belongs to the peptidase S26 family.</text>
</comment>
<comment type="caution">
    <text evidence="15">The sequence shown here is derived from an EMBL/GenBank/DDBJ whole genome shotgun (WGS) entry which is preliminary data.</text>
</comment>
<dbReference type="Proteomes" id="UP000799092">
    <property type="component" value="Unassembled WGS sequence"/>
</dbReference>
<comment type="catalytic activity">
    <reaction evidence="1 12">
        <text>Cleavage of hydrophobic, N-terminal signal or leader sequences from secreted and periplasmic proteins.</text>
        <dbReference type="EC" id="3.4.21.89"/>
    </reaction>
</comment>
<dbReference type="PROSITE" id="PS00501">
    <property type="entry name" value="SPASE_I_1"/>
    <property type="match status" value="1"/>
</dbReference>
<keyword evidence="9" id="KW-1133">Transmembrane helix</keyword>
<accession>A0A6A8DK70</accession>
<dbReference type="Pfam" id="PF10502">
    <property type="entry name" value="Peptidase_S26"/>
    <property type="match status" value="1"/>
</dbReference>
<evidence type="ECO:0000256" key="8">
    <source>
        <dbReference type="ARBA" id="ARBA00022801"/>
    </source>
</evidence>
<evidence type="ECO:0000313" key="15">
    <source>
        <dbReference type="EMBL" id="MRH44171.1"/>
    </source>
</evidence>
<evidence type="ECO:0000256" key="1">
    <source>
        <dbReference type="ARBA" id="ARBA00000677"/>
    </source>
</evidence>
<name>A0A6A8DK70_9BACI</name>
<dbReference type="InterPro" id="IPR000223">
    <property type="entry name" value="Pept_S26A_signal_pept_1"/>
</dbReference>
<dbReference type="PANTHER" id="PTHR43390">
    <property type="entry name" value="SIGNAL PEPTIDASE I"/>
    <property type="match status" value="1"/>
</dbReference>
<evidence type="ECO:0000256" key="9">
    <source>
        <dbReference type="ARBA" id="ARBA00022989"/>
    </source>
</evidence>
<evidence type="ECO:0000256" key="4">
    <source>
        <dbReference type="ARBA" id="ARBA00013208"/>
    </source>
</evidence>
<evidence type="ECO:0000256" key="13">
    <source>
        <dbReference type="RuleBase" id="RU362042"/>
    </source>
</evidence>
<evidence type="ECO:0000256" key="10">
    <source>
        <dbReference type="ARBA" id="ARBA00023136"/>
    </source>
</evidence>
<keyword evidence="5" id="KW-1003">Cell membrane</keyword>
<keyword evidence="16" id="KW-1185">Reference proteome</keyword>
<keyword evidence="10" id="KW-0472">Membrane</keyword>
<proteinExistence type="inferred from homology"/>
<evidence type="ECO:0000256" key="7">
    <source>
        <dbReference type="ARBA" id="ARBA00022692"/>
    </source>
</evidence>
<dbReference type="EC" id="3.4.21.89" evidence="4 12"/>
<keyword evidence="8 12" id="KW-0378">Hydrolase</keyword>
<keyword evidence="6 12" id="KW-0645">Protease</keyword>
<sequence length="182" mass="21102">MKKIKYWAILRTVLIAIVLAVLFRSYLFASYVVDGKSMEPTLYDGNLLMVNKVIYDLQQIDRFDVIVFHANEEEDYVKRVIAEPGDYLEYNNDQLYVNGELVDESYLEPFRKNDGKPLTADFTLEQVTGEQQVPEGKLFVLGDNRRESLDSRYFGFVDEASVVGKVDIRYWPVSQVGFQFLN</sequence>
<dbReference type="PROSITE" id="PS00761">
    <property type="entry name" value="SPASE_I_3"/>
    <property type="match status" value="1"/>
</dbReference>
<dbReference type="Gene3D" id="2.10.109.10">
    <property type="entry name" value="Umud Fragment, subunit A"/>
    <property type="match status" value="1"/>
</dbReference>
<dbReference type="AlphaFoldDB" id="A0A6A8DK70"/>
<organism evidence="15 16">
    <name type="scientific">Aquibacillus halophilus</name>
    <dbReference type="NCBI Taxonomy" id="930132"/>
    <lineage>
        <taxon>Bacteria</taxon>
        <taxon>Bacillati</taxon>
        <taxon>Bacillota</taxon>
        <taxon>Bacilli</taxon>
        <taxon>Bacillales</taxon>
        <taxon>Bacillaceae</taxon>
        <taxon>Aquibacillus</taxon>
    </lineage>
</organism>
<evidence type="ECO:0000256" key="6">
    <source>
        <dbReference type="ARBA" id="ARBA00022670"/>
    </source>
</evidence>
<feature type="active site" evidence="11">
    <location>
        <position position="78"/>
    </location>
</feature>
<dbReference type="GO" id="GO:0005886">
    <property type="term" value="C:plasma membrane"/>
    <property type="evidence" value="ECO:0007669"/>
    <property type="project" value="UniProtKB-SubCell"/>
</dbReference>
<dbReference type="OrthoDB" id="9802919at2"/>
<dbReference type="InterPro" id="IPR019758">
    <property type="entry name" value="Pept_S26A_signal_pept_1_CS"/>
</dbReference>
<dbReference type="InterPro" id="IPR019756">
    <property type="entry name" value="Pept_S26A_signal_pept_1_Ser-AS"/>
</dbReference>
<dbReference type="InterPro" id="IPR019757">
    <property type="entry name" value="Pept_S26A_signal_pept_1_Lys-AS"/>
</dbReference>
<dbReference type="NCBIfam" id="TIGR02227">
    <property type="entry name" value="sigpep_I_bact"/>
    <property type="match status" value="1"/>
</dbReference>
<feature type="domain" description="Peptidase S26" evidence="14">
    <location>
        <begin position="9"/>
        <end position="171"/>
    </location>
</feature>
<dbReference type="GO" id="GO:0004252">
    <property type="term" value="F:serine-type endopeptidase activity"/>
    <property type="evidence" value="ECO:0007669"/>
    <property type="project" value="InterPro"/>
</dbReference>
<dbReference type="PROSITE" id="PS00760">
    <property type="entry name" value="SPASE_I_2"/>
    <property type="match status" value="1"/>
</dbReference>
<evidence type="ECO:0000256" key="2">
    <source>
        <dbReference type="ARBA" id="ARBA00004401"/>
    </source>
</evidence>
<evidence type="ECO:0000259" key="14">
    <source>
        <dbReference type="Pfam" id="PF10502"/>
    </source>
</evidence>
<evidence type="ECO:0000256" key="11">
    <source>
        <dbReference type="PIRSR" id="PIRSR600223-1"/>
    </source>
</evidence>
<feature type="active site" evidence="11">
    <location>
        <position position="37"/>
    </location>
</feature>
<dbReference type="RefSeq" id="WP_153737781.1">
    <property type="nucleotide sequence ID" value="NZ_WJNG01000014.1"/>
</dbReference>
<dbReference type="PRINTS" id="PR00727">
    <property type="entry name" value="LEADERPTASE"/>
</dbReference>
<comment type="subcellular location">
    <subcellularLocation>
        <location evidence="2">Cell membrane</location>
        <topology evidence="2">Single-pass type II membrane protein</topology>
    </subcellularLocation>
    <subcellularLocation>
        <location evidence="13">Membrane</location>
        <topology evidence="13">Single-pass type II membrane protein</topology>
    </subcellularLocation>
</comment>
<keyword evidence="7" id="KW-0812">Transmembrane</keyword>
<dbReference type="FunFam" id="2.10.109.10:FF:000008">
    <property type="entry name" value="Signal peptidase I"/>
    <property type="match status" value="1"/>
</dbReference>
<dbReference type="InterPro" id="IPR019533">
    <property type="entry name" value="Peptidase_S26"/>
</dbReference>
<dbReference type="GO" id="GO:0006465">
    <property type="term" value="P:signal peptide processing"/>
    <property type="evidence" value="ECO:0007669"/>
    <property type="project" value="InterPro"/>
</dbReference>
<gene>
    <name evidence="15" type="primary">lepB</name>
    <name evidence="15" type="ORF">GH741_16130</name>
</gene>